<keyword evidence="1" id="KW-1133">Transmembrane helix</keyword>
<protein>
    <submittedName>
        <fullName evidence="2">Uncharacterized protein</fullName>
    </submittedName>
</protein>
<name>A0A386PNH3_9SPIR</name>
<keyword evidence="1" id="KW-0472">Membrane</keyword>
<keyword evidence="3" id="KW-1185">Reference proteome</keyword>
<evidence type="ECO:0000313" key="3">
    <source>
        <dbReference type="Proteomes" id="UP000275571"/>
    </source>
</evidence>
<feature type="transmembrane region" description="Helical" evidence="1">
    <location>
        <begin position="5"/>
        <end position="28"/>
    </location>
</feature>
<evidence type="ECO:0000313" key="2">
    <source>
        <dbReference type="EMBL" id="AYE36340.1"/>
    </source>
</evidence>
<proteinExistence type="predicted"/>
<dbReference type="Proteomes" id="UP000275571">
    <property type="component" value="Chromosome"/>
</dbReference>
<gene>
    <name evidence="2" type="ORF">DB313_02475</name>
</gene>
<dbReference type="AlphaFoldDB" id="A0A386PNH3"/>
<reference evidence="2 3" key="1">
    <citation type="journal article" date="2018" name="Infect. Genet. Evol.">
        <title>Genome-wide analysis of Borrelia turcica and 'Candidatus Borrelia tachyglossi' shows relapsing fever-like genomes with unique genomic links to Lyme disease Borrelia.</title>
        <authorList>
            <person name="Gofton A.W."/>
            <person name="Margos G."/>
            <person name="Fingerle V."/>
            <person name="Hepner S."/>
            <person name="Loh S.M."/>
            <person name="Ryan U."/>
            <person name="Irwin P."/>
            <person name="Oskam C.L."/>
        </authorList>
    </citation>
    <scope>NUCLEOTIDE SEQUENCE [LARGE SCALE GENOMIC DNA]</scope>
    <source>
        <strain evidence="2 3">IST7</strain>
    </source>
</reference>
<dbReference type="KEGG" id="btur:DB313_02475"/>
<organism evidence="2 3">
    <name type="scientific">Borrelia turcica IST7</name>
    <dbReference type="NCBI Taxonomy" id="1104446"/>
    <lineage>
        <taxon>Bacteria</taxon>
        <taxon>Pseudomonadati</taxon>
        <taxon>Spirochaetota</taxon>
        <taxon>Spirochaetia</taxon>
        <taxon>Spirochaetales</taxon>
        <taxon>Borreliaceae</taxon>
        <taxon>Borrelia</taxon>
    </lineage>
</organism>
<accession>A0A386PNH3</accession>
<keyword evidence="1" id="KW-0812">Transmembrane</keyword>
<feature type="transmembrane region" description="Helical" evidence="1">
    <location>
        <begin position="34"/>
        <end position="58"/>
    </location>
</feature>
<sequence>MKILYFILCSLTNLSLMLLVFFLEFFFIAKLNVIISPFFQFVLVLLMIIISIFISYFLSNIIAKSIISKFFNIDK</sequence>
<evidence type="ECO:0000256" key="1">
    <source>
        <dbReference type="SAM" id="Phobius"/>
    </source>
</evidence>
<dbReference type="EMBL" id="CP028884">
    <property type="protein sequence ID" value="AYE36340.1"/>
    <property type="molecule type" value="Genomic_DNA"/>
</dbReference>